<name>A0A7Y9LB36_9ACTN</name>
<feature type="transmembrane region" description="Helical" evidence="2">
    <location>
        <begin position="56"/>
        <end position="81"/>
    </location>
</feature>
<sequence length="438" mass="45680">MSTAVQGRGRLLAPDFARGAMLLLILLSNSAFMLYAGDYSAQADYPAPQHAADRVVQFLMVAFIDVRVYPLFSFLVGYGLVQSFTRGVAAGATEADAAAVLRRRNLWLLVGGLLHAALLLGTDVLGAYGWIGLVLCAGFLRGSSRRLTGSIRAGVIVLGVLLVASVVAILAAHFVAPELARTPAEDLGGARFTLSGAGETSYLASIPPRLGGWFFLLVLNGIGVVMPVAILIGMWAARSRIIEEPSRHLPLLRRVAVGGVGLGLAGSLPHAFSVAGLASPPPFFGLSDAGLYGLTWTTGLAGGLGYAACFVLIAERLGRSGRPPAGVEAVAALGRRSLSGYLVHSIVMVPLLSAWGVGLGGRLTSATMAAFACVLWLLTVIGAAVLQSRGRRGPFEVVLRRLSAPPKKESARGPNPARSEAAPGPGRDRRGGDRDHRP</sequence>
<organism evidence="4 5">
    <name type="scientific">Microlunatus parietis</name>
    <dbReference type="NCBI Taxonomy" id="682979"/>
    <lineage>
        <taxon>Bacteria</taxon>
        <taxon>Bacillati</taxon>
        <taxon>Actinomycetota</taxon>
        <taxon>Actinomycetes</taxon>
        <taxon>Propionibacteriales</taxon>
        <taxon>Propionibacteriaceae</taxon>
        <taxon>Microlunatus</taxon>
    </lineage>
</organism>
<feature type="transmembrane region" description="Helical" evidence="2">
    <location>
        <begin position="127"/>
        <end position="143"/>
    </location>
</feature>
<feature type="transmembrane region" description="Helical" evidence="2">
    <location>
        <begin position="16"/>
        <end position="36"/>
    </location>
</feature>
<dbReference type="AlphaFoldDB" id="A0A7Y9LB36"/>
<accession>A0A7Y9LB36</accession>
<keyword evidence="2" id="KW-0812">Transmembrane</keyword>
<feature type="transmembrane region" description="Helical" evidence="2">
    <location>
        <begin position="155"/>
        <end position="176"/>
    </location>
</feature>
<evidence type="ECO:0000256" key="2">
    <source>
        <dbReference type="SAM" id="Phobius"/>
    </source>
</evidence>
<feature type="transmembrane region" description="Helical" evidence="2">
    <location>
        <begin position="366"/>
        <end position="386"/>
    </location>
</feature>
<dbReference type="RefSeq" id="WP_218871141.1">
    <property type="nucleotide sequence ID" value="NZ_JACCBU010000001.1"/>
</dbReference>
<evidence type="ECO:0000256" key="1">
    <source>
        <dbReference type="SAM" id="MobiDB-lite"/>
    </source>
</evidence>
<feature type="transmembrane region" description="Helical" evidence="2">
    <location>
        <begin position="213"/>
        <end position="235"/>
    </location>
</feature>
<dbReference type="PANTHER" id="PTHR30590">
    <property type="entry name" value="INNER MEMBRANE PROTEIN"/>
    <property type="match status" value="1"/>
</dbReference>
<feature type="region of interest" description="Disordered" evidence="1">
    <location>
        <begin position="403"/>
        <end position="438"/>
    </location>
</feature>
<dbReference type="InterPro" id="IPR007349">
    <property type="entry name" value="DUF418"/>
</dbReference>
<dbReference type="InterPro" id="IPR052529">
    <property type="entry name" value="Bact_Transport_Assoc"/>
</dbReference>
<reference evidence="4 5" key="1">
    <citation type="submission" date="2020-07" db="EMBL/GenBank/DDBJ databases">
        <title>Sequencing the genomes of 1000 actinobacteria strains.</title>
        <authorList>
            <person name="Klenk H.-P."/>
        </authorList>
    </citation>
    <scope>NUCLEOTIDE SEQUENCE [LARGE SCALE GENOMIC DNA]</scope>
    <source>
        <strain evidence="4 5">DSM 22083</strain>
    </source>
</reference>
<keyword evidence="2" id="KW-0472">Membrane</keyword>
<keyword evidence="5" id="KW-1185">Reference proteome</keyword>
<evidence type="ECO:0000313" key="5">
    <source>
        <dbReference type="Proteomes" id="UP000569914"/>
    </source>
</evidence>
<dbReference type="EMBL" id="JACCBU010000001">
    <property type="protein sequence ID" value="NYE70423.1"/>
    <property type="molecule type" value="Genomic_DNA"/>
</dbReference>
<evidence type="ECO:0000313" key="4">
    <source>
        <dbReference type="EMBL" id="NYE70423.1"/>
    </source>
</evidence>
<feature type="transmembrane region" description="Helical" evidence="2">
    <location>
        <begin position="255"/>
        <end position="278"/>
    </location>
</feature>
<feature type="compositionally biased region" description="Basic and acidic residues" evidence="1">
    <location>
        <begin position="426"/>
        <end position="438"/>
    </location>
</feature>
<dbReference type="PANTHER" id="PTHR30590:SF2">
    <property type="entry name" value="INNER MEMBRANE PROTEIN"/>
    <property type="match status" value="1"/>
</dbReference>
<gene>
    <name evidence="4" type="ORF">BKA15_001752</name>
</gene>
<dbReference type="Proteomes" id="UP000569914">
    <property type="component" value="Unassembled WGS sequence"/>
</dbReference>
<evidence type="ECO:0000259" key="3">
    <source>
        <dbReference type="Pfam" id="PF04235"/>
    </source>
</evidence>
<feature type="transmembrane region" description="Helical" evidence="2">
    <location>
        <begin position="290"/>
        <end position="313"/>
    </location>
</feature>
<feature type="domain" description="DUF418" evidence="3">
    <location>
        <begin position="236"/>
        <end position="403"/>
    </location>
</feature>
<feature type="transmembrane region" description="Helical" evidence="2">
    <location>
        <begin position="341"/>
        <end position="360"/>
    </location>
</feature>
<dbReference type="Pfam" id="PF04235">
    <property type="entry name" value="DUF418"/>
    <property type="match status" value="1"/>
</dbReference>
<protein>
    <submittedName>
        <fullName evidence="4">Putative membrane protein YeiB</fullName>
    </submittedName>
</protein>
<comment type="caution">
    <text evidence="4">The sequence shown here is derived from an EMBL/GenBank/DDBJ whole genome shotgun (WGS) entry which is preliminary data.</text>
</comment>
<keyword evidence="2" id="KW-1133">Transmembrane helix</keyword>
<proteinExistence type="predicted"/>